<dbReference type="PANTHER" id="PTHR42813">
    <property type="entry name" value="ZINC-TYPE ALCOHOL DEHYDROGENASE-LIKE"/>
    <property type="match status" value="1"/>
</dbReference>
<dbReference type="InterPro" id="IPR011032">
    <property type="entry name" value="GroES-like_sf"/>
</dbReference>
<dbReference type="InterPro" id="IPR002328">
    <property type="entry name" value="ADH_Zn_CS"/>
</dbReference>
<comment type="caution">
    <text evidence="8">The sequence shown here is derived from an EMBL/GenBank/DDBJ whole genome shotgun (WGS) entry which is preliminary data.</text>
</comment>
<keyword evidence="9" id="KW-1185">Reference proteome</keyword>
<dbReference type="SUPFAM" id="SSF50129">
    <property type="entry name" value="GroES-like"/>
    <property type="match status" value="1"/>
</dbReference>
<keyword evidence="2 5" id="KW-0479">Metal-binding</keyword>
<evidence type="ECO:0000256" key="2">
    <source>
        <dbReference type="ARBA" id="ARBA00022723"/>
    </source>
</evidence>
<dbReference type="PANTHER" id="PTHR42813:SF7">
    <property type="entry name" value="ALCOHOL DEHYDROGENASE (ZN-DEPENDENT)-RELATED"/>
    <property type="match status" value="1"/>
</dbReference>
<dbReference type="AlphaFoldDB" id="A0A2K1Q9S1"/>
<dbReference type="Pfam" id="PF08240">
    <property type="entry name" value="ADH_N"/>
    <property type="match status" value="1"/>
</dbReference>
<feature type="domain" description="Alcohol dehydrogenase-like N-terminal" evidence="7">
    <location>
        <begin position="25"/>
        <end position="149"/>
    </location>
</feature>
<gene>
    <name evidence="8" type="ORF">COO59_09825</name>
</gene>
<dbReference type="CDD" id="cd08283">
    <property type="entry name" value="FDH_like_1"/>
    <property type="match status" value="1"/>
</dbReference>
<dbReference type="InterPro" id="IPR013149">
    <property type="entry name" value="ADH-like_C"/>
</dbReference>
<proteinExistence type="inferred from homology"/>
<organism evidence="8 9">
    <name type="scientific">Mixta theicola</name>
    <dbReference type="NCBI Taxonomy" id="1458355"/>
    <lineage>
        <taxon>Bacteria</taxon>
        <taxon>Pseudomonadati</taxon>
        <taxon>Pseudomonadota</taxon>
        <taxon>Gammaproteobacteria</taxon>
        <taxon>Enterobacterales</taxon>
        <taxon>Erwiniaceae</taxon>
        <taxon>Mixta</taxon>
    </lineage>
</organism>
<comment type="similarity">
    <text evidence="5">Belongs to the zinc-containing alcohol dehydrogenase family.</text>
</comment>
<evidence type="ECO:0000313" key="9">
    <source>
        <dbReference type="Proteomes" id="UP000236345"/>
    </source>
</evidence>
<dbReference type="GO" id="GO:0008270">
    <property type="term" value="F:zinc ion binding"/>
    <property type="evidence" value="ECO:0007669"/>
    <property type="project" value="InterPro"/>
</dbReference>
<comment type="cofactor">
    <cofactor evidence="1 5">
        <name>Zn(2+)</name>
        <dbReference type="ChEBI" id="CHEBI:29105"/>
    </cofactor>
</comment>
<evidence type="ECO:0000256" key="3">
    <source>
        <dbReference type="ARBA" id="ARBA00022833"/>
    </source>
</evidence>
<dbReference type="RefSeq" id="WP_103059627.1">
    <property type="nucleotide sequence ID" value="NZ_BSOF01000005.1"/>
</dbReference>
<dbReference type="OrthoDB" id="9773078at2"/>
<dbReference type="EMBL" id="NWUO01000006">
    <property type="protein sequence ID" value="PNS11788.1"/>
    <property type="molecule type" value="Genomic_DNA"/>
</dbReference>
<dbReference type="Proteomes" id="UP000236345">
    <property type="component" value="Unassembled WGS sequence"/>
</dbReference>
<protein>
    <submittedName>
        <fullName evidence="8">Glutathione-dependent formaldehyde dehydrogenase</fullName>
    </submittedName>
</protein>
<keyword evidence="3 5" id="KW-0862">Zinc</keyword>
<dbReference type="Gene3D" id="3.40.50.720">
    <property type="entry name" value="NAD(P)-binding Rossmann-like Domain"/>
    <property type="match status" value="1"/>
</dbReference>
<reference evidence="9" key="1">
    <citation type="submission" date="2017-09" db="EMBL/GenBank/DDBJ databases">
        <authorList>
            <person name="Palmer M."/>
            <person name="Steenkamp E.T."/>
            <person name="Coetzee M.P."/>
            <person name="Avontuur J.R."/>
            <person name="Van Zyl E."/>
            <person name="Chan W.-Y."/>
            <person name="Blom J."/>
            <person name="Venter S.N."/>
        </authorList>
    </citation>
    <scope>NUCLEOTIDE SEQUENCE [LARGE SCALE GENOMIC DNA]</scope>
    <source>
        <strain evidence="9">QC88-366</strain>
    </source>
</reference>
<accession>A0A2K1Q9S1</accession>
<evidence type="ECO:0000256" key="1">
    <source>
        <dbReference type="ARBA" id="ARBA00001947"/>
    </source>
</evidence>
<evidence type="ECO:0000256" key="5">
    <source>
        <dbReference type="RuleBase" id="RU361277"/>
    </source>
</evidence>
<evidence type="ECO:0000259" key="6">
    <source>
        <dbReference type="Pfam" id="PF00107"/>
    </source>
</evidence>
<dbReference type="InterPro" id="IPR013154">
    <property type="entry name" value="ADH-like_N"/>
</dbReference>
<evidence type="ECO:0000259" key="7">
    <source>
        <dbReference type="Pfam" id="PF08240"/>
    </source>
</evidence>
<evidence type="ECO:0000256" key="4">
    <source>
        <dbReference type="ARBA" id="ARBA00023002"/>
    </source>
</evidence>
<dbReference type="Gene3D" id="3.90.180.10">
    <property type="entry name" value="Medium-chain alcohol dehydrogenases, catalytic domain"/>
    <property type="match status" value="1"/>
</dbReference>
<dbReference type="SUPFAM" id="SSF51735">
    <property type="entry name" value="NAD(P)-binding Rossmann-fold domains"/>
    <property type="match status" value="1"/>
</dbReference>
<dbReference type="Pfam" id="PF00107">
    <property type="entry name" value="ADH_zinc_N"/>
    <property type="match status" value="1"/>
</dbReference>
<evidence type="ECO:0000313" key="8">
    <source>
        <dbReference type="EMBL" id="PNS11788.1"/>
    </source>
</evidence>
<name>A0A2K1Q9S1_9GAMM</name>
<keyword evidence="4" id="KW-0560">Oxidoreductase</keyword>
<dbReference type="InterPro" id="IPR036291">
    <property type="entry name" value="NAD(P)-bd_dom_sf"/>
</dbReference>
<dbReference type="GO" id="GO:0016491">
    <property type="term" value="F:oxidoreductase activity"/>
    <property type="evidence" value="ECO:0007669"/>
    <property type="project" value="UniProtKB-KW"/>
</dbReference>
<dbReference type="PROSITE" id="PS00059">
    <property type="entry name" value="ADH_ZINC"/>
    <property type="match status" value="1"/>
</dbReference>
<sequence length="408" mass="43634">MKALVWHGVGDIRLDDVPEPRIESPDDAVIRLTASAICGTDLHFIRGTFSNMRQGTILGHEGVGIVEALGDNVRNFDIGDRVVVCSTISCGYCPPCREGNTAQCDNANPNGPEAGTCFFGGPQATGPVNGLQAEKARIPFASNTLIKVPPEVSDEQAILISDIFPTAWFGAEMAKIDRGDIVTVFGAGPVGQFTVASALLMGASRVIAIDCHEDRLAMARRQGAFTINFEKEDPVATIKKLTGGIGADRAIDAVGVDSQHAHSGPAAAQADKEADKFRQEVAQVAPENAEHQHVDEGNWVPGDAPTQALEWAIASLKKAGTLSIIGVYPPEAETFPVGMAMNKNLTMRMGNCNHHTIIPQLLELVRMGAIDPVEVLTQVEPLSDVISAYEAFDKREPGWIKTELLPQN</sequence>
<feature type="domain" description="Alcohol dehydrogenase-like C-terminal" evidence="6">
    <location>
        <begin position="189"/>
        <end position="257"/>
    </location>
</feature>